<keyword evidence="1" id="KW-0472">Membrane</keyword>
<dbReference type="Proteomes" id="UP000239874">
    <property type="component" value="Unassembled WGS sequence"/>
</dbReference>
<dbReference type="EMBL" id="PSZC01000035">
    <property type="protein sequence ID" value="PPJ33837.1"/>
    <property type="molecule type" value="Genomic_DNA"/>
</dbReference>
<dbReference type="AlphaFoldDB" id="A0A2S6AGF8"/>
<comment type="caution">
    <text evidence="2">The sequence shown here is derived from an EMBL/GenBank/DDBJ whole genome shotgun (WGS) entry which is preliminary data.</text>
</comment>
<protein>
    <submittedName>
        <fullName evidence="2">Uncharacterized protein</fullName>
    </submittedName>
</protein>
<keyword evidence="1" id="KW-0812">Transmembrane</keyword>
<proteinExistence type="predicted"/>
<keyword evidence="1" id="KW-1133">Transmembrane helix</keyword>
<evidence type="ECO:0000313" key="3">
    <source>
        <dbReference type="Proteomes" id="UP000239874"/>
    </source>
</evidence>
<accession>A0A2S6AGF8</accession>
<gene>
    <name evidence="2" type="ORF">C5E45_31570</name>
</gene>
<evidence type="ECO:0000256" key="1">
    <source>
        <dbReference type="SAM" id="Phobius"/>
    </source>
</evidence>
<name>A0A2S6AGF8_9NOCA</name>
<organism evidence="2 3">
    <name type="scientific">Nocardia nova</name>
    <dbReference type="NCBI Taxonomy" id="37330"/>
    <lineage>
        <taxon>Bacteria</taxon>
        <taxon>Bacillati</taxon>
        <taxon>Actinomycetota</taxon>
        <taxon>Actinomycetes</taxon>
        <taxon>Mycobacteriales</taxon>
        <taxon>Nocardiaceae</taxon>
        <taxon>Nocardia</taxon>
    </lineage>
</organism>
<evidence type="ECO:0000313" key="2">
    <source>
        <dbReference type="EMBL" id="PPJ33837.1"/>
    </source>
</evidence>
<feature type="transmembrane region" description="Helical" evidence="1">
    <location>
        <begin position="46"/>
        <end position="64"/>
    </location>
</feature>
<sequence>MGTAVRCATVAVRIHQIIERGESIMDSGSAAALEGIRQGYLNGDPVATALFIPLFFIAGIFGLIQGKPF</sequence>
<reference evidence="2 3" key="1">
    <citation type="submission" date="2018-02" db="EMBL/GenBank/DDBJ databases">
        <title>8 Nocardia nova and 1 Nocardia cyriacigeorgica strain used for evolution to TMP-SMX.</title>
        <authorList>
            <person name="Mehta H."/>
            <person name="Weng J."/>
            <person name="Shamoo Y."/>
        </authorList>
    </citation>
    <scope>NUCLEOTIDE SEQUENCE [LARGE SCALE GENOMIC DNA]</scope>
    <source>
        <strain evidence="2 3">MDA3139</strain>
    </source>
</reference>